<comment type="caution">
    <text evidence="1">The sequence shown here is derived from an EMBL/GenBank/DDBJ whole genome shotgun (WGS) entry which is preliminary data.</text>
</comment>
<name>S0G3I5_9BACT</name>
<gene>
    <name evidence="1" type="primary">ppa</name>
    <name evidence="1" type="ORF">Dpo_7c02380</name>
</gene>
<dbReference type="OrthoDB" id="6214753at2"/>
<accession>S0G3I5</accession>
<dbReference type="GO" id="GO:0004427">
    <property type="term" value="F:inorganic diphosphate phosphatase activity"/>
    <property type="evidence" value="ECO:0007669"/>
    <property type="project" value="UniProtKB-EC"/>
</dbReference>
<proteinExistence type="predicted"/>
<keyword evidence="2" id="KW-1185">Reference proteome</keyword>
<dbReference type="AlphaFoldDB" id="S0G3I5"/>
<evidence type="ECO:0000313" key="2">
    <source>
        <dbReference type="Proteomes" id="UP000014216"/>
    </source>
</evidence>
<keyword evidence="1" id="KW-0378">Hydrolase</keyword>
<dbReference type="RefSeq" id="WP_006967270.1">
    <property type="nucleotide sequence ID" value="NZ_APJX01000007.1"/>
</dbReference>
<evidence type="ECO:0000313" key="1">
    <source>
        <dbReference type="EMBL" id="EMS78762.1"/>
    </source>
</evidence>
<dbReference type="EMBL" id="APJX01000007">
    <property type="protein sequence ID" value="EMS78762.1"/>
    <property type="molecule type" value="Genomic_DNA"/>
</dbReference>
<protein>
    <submittedName>
        <fullName evidence="1">Inorganic pyrophosphatase Ppa</fullName>
        <ecNumber evidence="1">3.6.1.1</ecNumber>
    </submittedName>
</protein>
<sequence length="110" mass="12595">MNVTTLNTIEKFEIQAYAKSRNVDRKDHVPFSGSPRKHPWDPEKIILIVDPFTAGTFYYEFKIKDIGFAEELASMTNIDGESVAMARIWVKKKSVATQSTPFVVDSIRHF</sequence>
<dbReference type="EC" id="3.6.1.1" evidence="1"/>
<organism evidence="1 2">
    <name type="scientific">Desulfotignum phosphitoxidans DSM 13687</name>
    <dbReference type="NCBI Taxonomy" id="1286635"/>
    <lineage>
        <taxon>Bacteria</taxon>
        <taxon>Pseudomonadati</taxon>
        <taxon>Thermodesulfobacteriota</taxon>
        <taxon>Desulfobacteria</taxon>
        <taxon>Desulfobacterales</taxon>
        <taxon>Desulfobacteraceae</taxon>
        <taxon>Desulfotignum</taxon>
    </lineage>
</organism>
<reference evidence="1 2" key="1">
    <citation type="journal article" date="2013" name="Genome Announc.">
        <title>Draft Genome Sequence of Desulfotignum phosphitoxidans DSM 13687 Strain FiPS-3.</title>
        <authorList>
            <person name="Poehlein A."/>
            <person name="Daniel R."/>
            <person name="Simeonova D.D."/>
        </authorList>
    </citation>
    <scope>NUCLEOTIDE SEQUENCE [LARGE SCALE GENOMIC DNA]</scope>
    <source>
        <strain evidence="1 2">DSM 13687</strain>
    </source>
</reference>
<dbReference type="Proteomes" id="UP000014216">
    <property type="component" value="Unassembled WGS sequence"/>
</dbReference>